<name>A0A0K2T172_LEPSM</name>
<proteinExistence type="predicted"/>
<reference evidence="1" key="1">
    <citation type="submission" date="2014-05" db="EMBL/GenBank/DDBJ databases">
        <authorList>
            <person name="Chronopoulou M."/>
        </authorList>
    </citation>
    <scope>NUCLEOTIDE SEQUENCE</scope>
    <source>
        <tissue evidence="1">Whole organism</tissue>
    </source>
</reference>
<evidence type="ECO:0000313" key="1">
    <source>
        <dbReference type="EMBL" id="CDW19241.1"/>
    </source>
</evidence>
<organism evidence="1">
    <name type="scientific">Lepeophtheirus salmonis</name>
    <name type="common">Salmon louse</name>
    <name type="synonym">Caligus salmonis</name>
    <dbReference type="NCBI Taxonomy" id="72036"/>
    <lineage>
        <taxon>Eukaryota</taxon>
        <taxon>Metazoa</taxon>
        <taxon>Ecdysozoa</taxon>
        <taxon>Arthropoda</taxon>
        <taxon>Crustacea</taxon>
        <taxon>Multicrustacea</taxon>
        <taxon>Hexanauplia</taxon>
        <taxon>Copepoda</taxon>
        <taxon>Siphonostomatoida</taxon>
        <taxon>Caligidae</taxon>
        <taxon>Lepeophtheirus</taxon>
    </lineage>
</organism>
<dbReference type="AlphaFoldDB" id="A0A0K2T172"/>
<feature type="non-terminal residue" evidence="1">
    <location>
        <position position="36"/>
    </location>
</feature>
<protein>
    <submittedName>
        <fullName evidence="1">Uncharacterized protein</fullName>
    </submittedName>
</protein>
<sequence length="36" mass="4328">MIKQRLEISICESCHLQKERTKLFPRHLHLIEAVQV</sequence>
<dbReference type="EMBL" id="HACA01001880">
    <property type="protein sequence ID" value="CDW19241.1"/>
    <property type="molecule type" value="Transcribed_RNA"/>
</dbReference>
<accession>A0A0K2T172</accession>